<dbReference type="Proteomes" id="UP000250079">
    <property type="component" value="Chromosome"/>
</dbReference>
<dbReference type="KEGG" id="gai:IMCC3135_01405"/>
<dbReference type="RefSeq" id="WP_088915948.1">
    <property type="nucleotide sequence ID" value="NZ_CP018632.1"/>
</dbReference>
<reference evidence="3 4" key="1">
    <citation type="submission" date="2016-12" db="EMBL/GenBank/DDBJ databases">
        <authorList>
            <person name="Song W.-J."/>
            <person name="Kurnit D.M."/>
        </authorList>
    </citation>
    <scope>NUCLEOTIDE SEQUENCE [LARGE SCALE GENOMIC DNA]</scope>
    <source>
        <strain evidence="3 4">IMCC3135</strain>
    </source>
</reference>
<name>A0A2Z2NNJ1_9GAMM</name>
<gene>
    <name evidence="3" type="ORF">IMCC3135_01405</name>
</gene>
<feature type="domain" description="Chemotaxis phosphatase CheX-like" evidence="2">
    <location>
        <begin position="43"/>
        <end position="116"/>
    </location>
</feature>
<dbReference type="Pfam" id="PF13690">
    <property type="entry name" value="CheX"/>
    <property type="match status" value="1"/>
</dbReference>
<dbReference type="AlphaFoldDB" id="A0A2Z2NNJ1"/>
<dbReference type="InterPro" id="IPR028976">
    <property type="entry name" value="CheC-like_sf"/>
</dbReference>
<dbReference type="SUPFAM" id="SSF103039">
    <property type="entry name" value="CheC-like"/>
    <property type="match status" value="1"/>
</dbReference>
<protein>
    <recommendedName>
        <fullName evidence="2">Chemotaxis phosphatase CheX-like domain-containing protein</fullName>
    </recommendedName>
</protein>
<sequence length="150" mass="16319">MKTLSEEELADAIDVVCMTVFEMPVSIGLPEQIEGDECMDAGIQISGAWHGRVQVRASVKFLSRAASHIFLKDVSEVDRQDCIDIISEFTNMLGGSIKCMLPESCNLGLPMVCMQDIETSPDVKWHYFNCGKQAIAVAMLEATTGQSAAA</sequence>
<evidence type="ECO:0000256" key="1">
    <source>
        <dbReference type="ARBA" id="ARBA00022500"/>
    </source>
</evidence>
<dbReference type="Gene3D" id="3.40.1550.10">
    <property type="entry name" value="CheC-like"/>
    <property type="match status" value="1"/>
</dbReference>
<evidence type="ECO:0000259" key="2">
    <source>
        <dbReference type="Pfam" id="PF13690"/>
    </source>
</evidence>
<keyword evidence="1" id="KW-0145">Chemotaxis</keyword>
<keyword evidence="4" id="KW-1185">Reference proteome</keyword>
<dbReference type="OrthoDB" id="5402373at2"/>
<evidence type="ECO:0000313" key="4">
    <source>
        <dbReference type="Proteomes" id="UP000250079"/>
    </source>
</evidence>
<evidence type="ECO:0000313" key="3">
    <source>
        <dbReference type="EMBL" id="ASJ70400.1"/>
    </source>
</evidence>
<dbReference type="EMBL" id="CP018632">
    <property type="protein sequence ID" value="ASJ70400.1"/>
    <property type="molecule type" value="Genomic_DNA"/>
</dbReference>
<accession>A0A2Z2NNJ1</accession>
<dbReference type="GO" id="GO:0006935">
    <property type="term" value="P:chemotaxis"/>
    <property type="evidence" value="ECO:0007669"/>
    <property type="project" value="UniProtKB-KW"/>
</dbReference>
<organism evidence="3 4">
    <name type="scientific">Granulosicoccus antarcticus IMCC3135</name>
    <dbReference type="NCBI Taxonomy" id="1192854"/>
    <lineage>
        <taxon>Bacteria</taxon>
        <taxon>Pseudomonadati</taxon>
        <taxon>Pseudomonadota</taxon>
        <taxon>Gammaproteobacteria</taxon>
        <taxon>Chromatiales</taxon>
        <taxon>Granulosicoccaceae</taxon>
        <taxon>Granulosicoccus</taxon>
    </lineage>
</organism>
<proteinExistence type="predicted"/>
<dbReference type="InterPro" id="IPR028051">
    <property type="entry name" value="CheX-like_dom"/>
</dbReference>